<evidence type="ECO:0000313" key="2">
    <source>
        <dbReference type="Proteomes" id="UP000035503"/>
    </source>
</evidence>
<keyword evidence="2" id="KW-1185">Reference proteome</keyword>
<dbReference type="OrthoDB" id="7597143at2"/>
<name>A0A0G3I3P9_LIBAF</name>
<sequence>MEAGDLPVKDWKGDALKPTTWKELRDLAVYIAVPNPDLGDNNVPYSKKHYQNVCARFGDPKENFGKYKTIFIDSISQASRMSLPLL</sequence>
<accession>A0A0G3I3P9</accession>
<protein>
    <submittedName>
        <fullName evidence="1">Uncharacterized protein</fullName>
    </submittedName>
</protein>
<dbReference type="AlphaFoldDB" id="A0A0G3I3P9"/>
<dbReference type="EMBL" id="CP004021">
    <property type="protein sequence ID" value="AKK20479.1"/>
    <property type="molecule type" value="Genomic_DNA"/>
</dbReference>
<dbReference type="KEGG" id="lau:G293_04300"/>
<gene>
    <name evidence="1" type="ORF">G293_04300</name>
</gene>
<evidence type="ECO:0000313" key="1">
    <source>
        <dbReference type="EMBL" id="AKK20479.1"/>
    </source>
</evidence>
<proteinExistence type="predicted"/>
<dbReference type="PATRIC" id="fig|1277257.4.peg.927"/>
<dbReference type="Proteomes" id="UP000035503">
    <property type="component" value="Chromosome"/>
</dbReference>
<dbReference type="STRING" id="1277257.G293_04300"/>
<reference evidence="1 2" key="1">
    <citation type="journal article" date="2015" name="Genome Announc.">
        <title>Complete Genome Sequence of 'Candidatus Liberibacter africanus,' a Bacterium Associated with Citrus Huanglongbing.</title>
        <authorList>
            <person name="Lin H."/>
            <person name="Pietersen G."/>
            <person name="Han C."/>
            <person name="Read D.A."/>
            <person name="Lou B."/>
            <person name="Gupta G."/>
            <person name="Civerolo E.L."/>
        </authorList>
    </citation>
    <scope>NUCLEOTIDE SEQUENCE [LARGE SCALE GENOMIC DNA]</scope>
    <source>
        <strain evidence="1 2">PTSAPSY</strain>
    </source>
</reference>
<organism evidence="1 2">
    <name type="scientific">Candidatus Liberibacter africanus PTSAPSY</name>
    <dbReference type="NCBI Taxonomy" id="1277257"/>
    <lineage>
        <taxon>Bacteria</taxon>
        <taxon>Pseudomonadati</taxon>
        <taxon>Pseudomonadota</taxon>
        <taxon>Alphaproteobacteria</taxon>
        <taxon>Hyphomicrobiales</taxon>
        <taxon>Rhizobiaceae</taxon>
        <taxon>Liberibacter</taxon>
    </lineage>
</organism>